<dbReference type="OrthoDB" id="3469353at2"/>
<proteinExistence type="predicted"/>
<dbReference type="InterPro" id="IPR001387">
    <property type="entry name" value="Cro/C1-type_HTH"/>
</dbReference>
<protein>
    <submittedName>
        <fullName evidence="3">XRE family transcriptional regulator</fullName>
    </submittedName>
</protein>
<reference evidence="3 4" key="1">
    <citation type="submission" date="2019-03" db="EMBL/GenBank/DDBJ databases">
        <title>Draft genome sequences of novel Actinobacteria.</title>
        <authorList>
            <person name="Sahin N."/>
            <person name="Ay H."/>
            <person name="Saygin H."/>
        </authorList>
    </citation>
    <scope>NUCLEOTIDE SEQUENCE [LARGE SCALE GENOMIC DNA]</scope>
    <source>
        <strain evidence="3 4">DSM 45941</strain>
    </source>
</reference>
<evidence type="ECO:0000256" key="1">
    <source>
        <dbReference type="SAM" id="MobiDB-lite"/>
    </source>
</evidence>
<feature type="domain" description="DUF5753" evidence="2">
    <location>
        <begin position="122"/>
        <end position="275"/>
    </location>
</feature>
<dbReference type="AlphaFoldDB" id="A0A4R4ZRZ9"/>
<organism evidence="3 4">
    <name type="scientific">Actinomadura darangshiensis</name>
    <dbReference type="NCBI Taxonomy" id="705336"/>
    <lineage>
        <taxon>Bacteria</taxon>
        <taxon>Bacillati</taxon>
        <taxon>Actinomycetota</taxon>
        <taxon>Actinomycetes</taxon>
        <taxon>Streptosporangiales</taxon>
        <taxon>Thermomonosporaceae</taxon>
        <taxon>Actinomadura</taxon>
    </lineage>
</organism>
<sequence>MAGHHRPSAKEMEMGQRPNDLRPWESPNALFGSELRRYREGAGLSIAAFCERIQDSAPYSKSTVGSVERGESRPDRVLAVHGDRVLDTREALTHLWDGLFKGTNAVPVWFVDWAMQEPKFDAVRGYEPLVIPGLLQTPAYVAHLLDNDEAAVEARLTRQDVLTGDTPPNLMYVIDESVLHRGTGDPEVMRDQLQHLLTVSCRRVRIQIAPLRLHEGIGGAFSIGTSPDGSEVGYKDNAFSGDTTTDRLEIKRLTELFASIQSAAYPVDQSLELITKVAKEKWT</sequence>
<dbReference type="Pfam" id="PF13560">
    <property type="entry name" value="HTH_31"/>
    <property type="match status" value="1"/>
</dbReference>
<comment type="caution">
    <text evidence="3">The sequence shown here is derived from an EMBL/GenBank/DDBJ whole genome shotgun (WGS) entry which is preliminary data.</text>
</comment>
<evidence type="ECO:0000313" key="3">
    <source>
        <dbReference type="EMBL" id="TDD60709.1"/>
    </source>
</evidence>
<dbReference type="Gene3D" id="1.10.260.40">
    <property type="entry name" value="lambda repressor-like DNA-binding domains"/>
    <property type="match status" value="1"/>
</dbReference>
<dbReference type="CDD" id="cd00093">
    <property type="entry name" value="HTH_XRE"/>
    <property type="match status" value="1"/>
</dbReference>
<dbReference type="Pfam" id="PF19054">
    <property type="entry name" value="DUF5753"/>
    <property type="match status" value="1"/>
</dbReference>
<evidence type="ECO:0000313" key="4">
    <source>
        <dbReference type="Proteomes" id="UP000295578"/>
    </source>
</evidence>
<dbReference type="InterPro" id="IPR010982">
    <property type="entry name" value="Lambda_DNA-bd_dom_sf"/>
</dbReference>
<dbReference type="Proteomes" id="UP000295578">
    <property type="component" value="Unassembled WGS sequence"/>
</dbReference>
<dbReference type="GO" id="GO:0003677">
    <property type="term" value="F:DNA binding"/>
    <property type="evidence" value="ECO:0007669"/>
    <property type="project" value="InterPro"/>
</dbReference>
<name>A0A4R4ZRZ9_9ACTN</name>
<feature type="compositionally biased region" description="Basic and acidic residues" evidence="1">
    <location>
        <begin position="8"/>
        <end position="23"/>
    </location>
</feature>
<accession>A0A4R4ZRZ9</accession>
<evidence type="ECO:0000259" key="2">
    <source>
        <dbReference type="Pfam" id="PF19054"/>
    </source>
</evidence>
<feature type="region of interest" description="Disordered" evidence="1">
    <location>
        <begin position="1"/>
        <end position="24"/>
    </location>
</feature>
<gene>
    <name evidence="3" type="ORF">E1293_45540</name>
</gene>
<dbReference type="EMBL" id="SMKY01000508">
    <property type="protein sequence ID" value="TDD60709.1"/>
    <property type="molecule type" value="Genomic_DNA"/>
</dbReference>
<keyword evidence="4" id="KW-1185">Reference proteome</keyword>
<dbReference type="InterPro" id="IPR043917">
    <property type="entry name" value="DUF5753"/>
</dbReference>